<evidence type="ECO:0000313" key="6">
    <source>
        <dbReference type="Proteomes" id="UP000279422"/>
    </source>
</evidence>
<dbReference type="PANTHER" id="PTHR43257">
    <property type="entry name" value="PYRUVATE DEHYDROGENASE E1 COMPONENT BETA SUBUNIT"/>
    <property type="match status" value="1"/>
</dbReference>
<feature type="domain" description="Transketolase-like pyrimidine-binding" evidence="4">
    <location>
        <begin position="460"/>
        <end position="635"/>
    </location>
</feature>
<evidence type="ECO:0000256" key="1">
    <source>
        <dbReference type="ARBA" id="ARBA00001964"/>
    </source>
</evidence>
<dbReference type="SUPFAM" id="SSF52922">
    <property type="entry name" value="TK C-terminal domain-like"/>
    <property type="match status" value="1"/>
</dbReference>
<dbReference type="InterPro" id="IPR033248">
    <property type="entry name" value="Transketolase_C"/>
</dbReference>
<organism evidence="5 6">
    <name type="scientific">Aerophobetes bacterium</name>
    <dbReference type="NCBI Taxonomy" id="2030807"/>
    <lineage>
        <taxon>Bacteria</taxon>
        <taxon>Candidatus Aerophobota</taxon>
    </lineage>
</organism>
<dbReference type="FunFam" id="3.40.50.920:FF:000001">
    <property type="entry name" value="Pyruvate dehydrogenase E1 beta subunit"/>
    <property type="match status" value="1"/>
</dbReference>
<evidence type="ECO:0000256" key="2">
    <source>
        <dbReference type="ARBA" id="ARBA00023002"/>
    </source>
</evidence>
<dbReference type="Pfam" id="PF02779">
    <property type="entry name" value="Transket_pyr"/>
    <property type="match status" value="1"/>
</dbReference>
<gene>
    <name evidence="5" type="ORF">DRJ00_05270</name>
</gene>
<dbReference type="InterPro" id="IPR029061">
    <property type="entry name" value="THDP-binding"/>
</dbReference>
<evidence type="ECO:0000313" key="5">
    <source>
        <dbReference type="EMBL" id="RLE09019.1"/>
    </source>
</evidence>
<dbReference type="InterPro" id="IPR005475">
    <property type="entry name" value="Transketolase-like_Pyr-bd"/>
</dbReference>
<dbReference type="EMBL" id="QMPZ01000068">
    <property type="protein sequence ID" value="RLE09019.1"/>
    <property type="molecule type" value="Genomic_DNA"/>
</dbReference>
<dbReference type="CDD" id="cd02000">
    <property type="entry name" value="TPP_E1_PDC_ADC_BCADC"/>
    <property type="match status" value="1"/>
</dbReference>
<dbReference type="InterPro" id="IPR009014">
    <property type="entry name" value="Transketo_C/PFOR_II"/>
</dbReference>
<evidence type="ECO:0000259" key="4">
    <source>
        <dbReference type="SMART" id="SM00861"/>
    </source>
</evidence>
<keyword evidence="5" id="KW-0670">Pyruvate</keyword>
<dbReference type="Pfam" id="PF00676">
    <property type="entry name" value="E1_dh"/>
    <property type="match status" value="1"/>
</dbReference>
<dbReference type="CDD" id="cd07036">
    <property type="entry name" value="TPP_PYR_E1-PDHc-beta_like"/>
    <property type="match status" value="1"/>
</dbReference>
<dbReference type="InterPro" id="IPR001017">
    <property type="entry name" value="DH_E1"/>
</dbReference>
<proteinExistence type="predicted"/>
<dbReference type="AlphaFoldDB" id="A0A497E3A9"/>
<keyword evidence="3" id="KW-0786">Thiamine pyrophosphate</keyword>
<comment type="caution">
    <text evidence="5">The sequence shown here is derived from an EMBL/GenBank/DDBJ whole genome shotgun (WGS) entry which is preliminary data.</text>
</comment>
<dbReference type="SMART" id="SM00861">
    <property type="entry name" value="Transket_pyr"/>
    <property type="match status" value="1"/>
</dbReference>
<dbReference type="Pfam" id="PF02780">
    <property type="entry name" value="Transketolase_C"/>
    <property type="match status" value="1"/>
</dbReference>
<accession>A0A497E3A9</accession>
<dbReference type="GO" id="GO:0016624">
    <property type="term" value="F:oxidoreductase activity, acting on the aldehyde or oxo group of donors, disulfide as acceptor"/>
    <property type="evidence" value="ECO:0007669"/>
    <property type="project" value="InterPro"/>
</dbReference>
<name>A0A497E3A9_UNCAE</name>
<dbReference type="PANTHER" id="PTHR43257:SF2">
    <property type="entry name" value="PYRUVATE DEHYDROGENASE E1 COMPONENT SUBUNIT BETA"/>
    <property type="match status" value="1"/>
</dbReference>
<comment type="cofactor">
    <cofactor evidence="1">
        <name>thiamine diphosphate</name>
        <dbReference type="ChEBI" id="CHEBI:58937"/>
    </cofactor>
</comment>
<dbReference type="SUPFAM" id="SSF52518">
    <property type="entry name" value="Thiamin diphosphate-binding fold (THDP-binding)"/>
    <property type="match status" value="2"/>
</dbReference>
<sequence length="787" mass="87474">MVREIVVLPDFTPGFVEVGGKIPKFQYRKSLQEELKEKNLTKQDCVDMLRCMLLIRNFEEMIVELRERKGRYGPIKYLYIGASHLSVGQEAVSTGAIGAISADDYITSHHRGHGDALAKGFFALRRMSETSLVEFIKGEEEIASYLGLEIEGKTCEELFEEALRLHLFRMIAELFGKEAGYCRGRGGGMHIADFSRGHLGANAIVGGSLGMAVGSGIASWFFEDKKVTLCFAGDGAFNNGIAHEALNMATMAQFTNGLMSKRYGIPTIFAIVNNQYGMTGQQRGEVTGIEFLAERGFGYNREGMHAEVVNGMDVLAVRDATMRAAKLAREGQGPVLLEFWCYRFKGHSLSDRLERKEDETYRALRELEAWQKIDPIRTFSEKLIKEGIITHEEFENLKKEARSRNEAMAVKASEARSPDPKKIYFGLFSDTSSKEVPEEFRNSPVLKEPEFLRRDPEKEITYREAIIEALFQEMRRDRRVVLWGEDIADYGGAFGATKGLLEFFGRTRIFNTAISEAAIVGSGIGAALRGLRPVVEIMYIDFILQAMDQVGNQAAKWKYMSGGQAVIPLTIRTTIGGGKGYAGQHSQSLEAILAHLPGLKIVAPSNAYDAKGMLASAIRDDNPVIFIEHQNLYRHPLSSSKVPREEYLVPLGKAKIIREARGSEESVTAVAWSSTVPIVLKAAEELSREGIETEVIDLRSLYPLDMDTIIRSVQKTNKMLIVHQAVQCMGFGAEIAAQVQEKAFDYLDAPILRVTAPNTPPPSSPVLEKAFLPDEKDVIEAVRKLLG</sequence>
<dbReference type="FunFam" id="3.40.50.970:FF:000001">
    <property type="entry name" value="Pyruvate dehydrogenase E1 beta subunit"/>
    <property type="match status" value="1"/>
</dbReference>
<reference evidence="5 6" key="1">
    <citation type="submission" date="2018-06" db="EMBL/GenBank/DDBJ databases">
        <title>Extensive metabolic versatility and redundancy in microbially diverse, dynamic hydrothermal sediments.</title>
        <authorList>
            <person name="Dombrowski N."/>
            <person name="Teske A."/>
            <person name="Baker B.J."/>
        </authorList>
    </citation>
    <scope>NUCLEOTIDE SEQUENCE [LARGE SCALE GENOMIC DNA]</scope>
    <source>
        <strain evidence="5">B47_G16</strain>
    </source>
</reference>
<protein>
    <submittedName>
        <fullName evidence="5">Pyruvate dehydrogenase</fullName>
    </submittedName>
</protein>
<dbReference type="Gene3D" id="3.40.50.920">
    <property type="match status" value="1"/>
</dbReference>
<dbReference type="NCBIfam" id="NF006667">
    <property type="entry name" value="PRK09212.1"/>
    <property type="match status" value="1"/>
</dbReference>
<evidence type="ECO:0000256" key="3">
    <source>
        <dbReference type="ARBA" id="ARBA00023052"/>
    </source>
</evidence>
<dbReference type="Gene3D" id="3.40.50.970">
    <property type="match status" value="2"/>
</dbReference>
<keyword evidence="2" id="KW-0560">Oxidoreductase</keyword>
<dbReference type="Proteomes" id="UP000279422">
    <property type="component" value="Unassembled WGS sequence"/>
</dbReference>